<dbReference type="EMBL" id="KI397474">
    <property type="protein sequence ID" value="ERM95751.1"/>
    <property type="molecule type" value="Genomic_DNA"/>
</dbReference>
<reference evidence="2" key="1">
    <citation type="journal article" date="2013" name="Science">
        <title>The Amborella genome and the evolution of flowering plants.</title>
        <authorList>
            <consortium name="Amborella Genome Project"/>
        </authorList>
    </citation>
    <scope>NUCLEOTIDE SEQUENCE [LARGE SCALE GENOMIC DNA]</scope>
</reference>
<proteinExistence type="predicted"/>
<protein>
    <submittedName>
        <fullName evidence="1">Uncharacterized protein</fullName>
    </submittedName>
</protein>
<sequence length="66" mass="7714">MVRKKLPLPEATPQLAVEDGWTAVHRHGSKFRVGWNAPKKIFPEAPRNFQQMRGQWKFKKGVIFKI</sequence>
<evidence type="ECO:0000313" key="2">
    <source>
        <dbReference type="Proteomes" id="UP000017836"/>
    </source>
</evidence>
<dbReference type="Proteomes" id="UP000017836">
    <property type="component" value="Unassembled WGS sequence"/>
</dbReference>
<gene>
    <name evidence="1" type="ORF">AMTR_s00023p00247050</name>
</gene>
<dbReference type="Gramene" id="ERM95751">
    <property type="protein sequence ID" value="ERM95751"/>
    <property type="gene ID" value="AMTR_s00023p00247050"/>
</dbReference>
<accession>W1NJY0</accession>
<keyword evidence="2" id="KW-1185">Reference proteome</keyword>
<evidence type="ECO:0000313" key="1">
    <source>
        <dbReference type="EMBL" id="ERM95751.1"/>
    </source>
</evidence>
<organism evidence="1 2">
    <name type="scientific">Amborella trichopoda</name>
    <dbReference type="NCBI Taxonomy" id="13333"/>
    <lineage>
        <taxon>Eukaryota</taxon>
        <taxon>Viridiplantae</taxon>
        <taxon>Streptophyta</taxon>
        <taxon>Embryophyta</taxon>
        <taxon>Tracheophyta</taxon>
        <taxon>Spermatophyta</taxon>
        <taxon>Magnoliopsida</taxon>
        <taxon>Amborellales</taxon>
        <taxon>Amborellaceae</taxon>
        <taxon>Amborella</taxon>
    </lineage>
</organism>
<dbReference type="AlphaFoldDB" id="W1NJY0"/>
<name>W1NJY0_AMBTC</name>
<dbReference type="HOGENOM" id="CLU_2834530_0_0_1"/>